<dbReference type="Proteomes" id="UP000629468">
    <property type="component" value="Unassembled WGS sequence"/>
</dbReference>
<reference evidence="1 2" key="1">
    <citation type="journal article" name="Sci. Rep.">
        <title>Telomere-to-telomere assembled and centromere annotated genomes of the two main subspecies of the button mushroom Agaricus bisporus reveal especially polymorphic chromosome ends.</title>
        <authorList>
            <person name="Sonnenberg A.S.M."/>
            <person name="Sedaghat-Telgerd N."/>
            <person name="Lavrijssen B."/>
            <person name="Ohm R.A."/>
            <person name="Hendrickx P.M."/>
            <person name="Scholtmeijer K."/>
            <person name="Baars J.J.P."/>
            <person name="van Peer A."/>
        </authorList>
    </citation>
    <scope>NUCLEOTIDE SEQUENCE [LARGE SCALE GENOMIC DNA]</scope>
    <source>
        <strain evidence="1 2">H119_p4</strain>
    </source>
</reference>
<evidence type="ECO:0000313" key="1">
    <source>
        <dbReference type="EMBL" id="KAF7771563.1"/>
    </source>
</evidence>
<name>A0A8H7F0U6_AGABI</name>
<accession>A0A8H7F0U6</accession>
<proteinExistence type="predicted"/>
<organism evidence="1 2">
    <name type="scientific">Agaricus bisporus var. burnettii</name>
    <dbReference type="NCBI Taxonomy" id="192524"/>
    <lineage>
        <taxon>Eukaryota</taxon>
        <taxon>Fungi</taxon>
        <taxon>Dikarya</taxon>
        <taxon>Basidiomycota</taxon>
        <taxon>Agaricomycotina</taxon>
        <taxon>Agaricomycetes</taxon>
        <taxon>Agaricomycetidae</taxon>
        <taxon>Agaricales</taxon>
        <taxon>Agaricineae</taxon>
        <taxon>Agaricaceae</taxon>
        <taxon>Agaricus</taxon>
    </lineage>
</organism>
<evidence type="ECO:0000313" key="2">
    <source>
        <dbReference type="Proteomes" id="UP000629468"/>
    </source>
</evidence>
<sequence>MSDNEAVVMKKRRRRAIDPSLGYYIANMTGAELDEGTAEVASRPSVTKNIRMRTPSRMITVDDFLRLQKATSNQPQKECKNERTVRRDFLQLRSRTVMRTTPLDPTSQSSQLAEKVSYTRKKRSFRKRIYEAAIATCVNPIRMLAQPIDTPQSKPPLSFEPVDLSCTRNAPTTERKLRVANPLKSSCFSGSGGLNEPRLPMTRWQVSPPLDRTQARDCILSETSRRDEDEQAKPIVPFPLEFVSLSRAEASYQVMFPTVFQQ</sequence>
<protein>
    <submittedName>
        <fullName evidence="1">Uncharacterized protein</fullName>
    </submittedName>
</protein>
<dbReference type="EMBL" id="JABXXO010000008">
    <property type="protein sequence ID" value="KAF7771563.1"/>
    <property type="molecule type" value="Genomic_DNA"/>
</dbReference>
<dbReference type="AlphaFoldDB" id="A0A8H7F0U6"/>
<comment type="caution">
    <text evidence="1">The sequence shown here is derived from an EMBL/GenBank/DDBJ whole genome shotgun (WGS) entry which is preliminary data.</text>
</comment>
<gene>
    <name evidence="1" type="ORF">Agabi119p4_5874</name>
</gene>